<reference evidence="1" key="1">
    <citation type="journal article" date="2013" name="J. Plant Res.">
        <title>Effect of fungi and light on seed germination of three Opuntia species from semiarid lands of central Mexico.</title>
        <authorList>
            <person name="Delgado-Sanchez P."/>
            <person name="Jimenez-Bremont J.F."/>
            <person name="Guerrero-Gonzalez Mde L."/>
            <person name="Flores J."/>
        </authorList>
    </citation>
    <scope>NUCLEOTIDE SEQUENCE</scope>
    <source>
        <tissue evidence="1">Cladode</tissue>
    </source>
</reference>
<organism evidence="1">
    <name type="scientific">Opuntia streptacantha</name>
    <name type="common">Prickly pear cactus</name>
    <name type="synonym">Opuntia cardona</name>
    <dbReference type="NCBI Taxonomy" id="393608"/>
    <lineage>
        <taxon>Eukaryota</taxon>
        <taxon>Viridiplantae</taxon>
        <taxon>Streptophyta</taxon>
        <taxon>Embryophyta</taxon>
        <taxon>Tracheophyta</taxon>
        <taxon>Spermatophyta</taxon>
        <taxon>Magnoliopsida</taxon>
        <taxon>eudicotyledons</taxon>
        <taxon>Gunneridae</taxon>
        <taxon>Pentapetalae</taxon>
        <taxon>Caryophyllales</taxon>
        <taxon>Cactineae</taxon>
        <taxon>Cactaceae</taxon>
        <taxon>Opuntioideae</taxon>
        <taxon>Opuntia</taxon>
    </lineage>
</organism>
<evidence type="ECO:0000313" key="1">
    <source>
        <dbReference type="EMBL" id="MBA4621455.1"/>
    </source>
</evidence>
<dbReference type="AlphaFoldDB" id="A0A7C8YM52"/>
<sequence length="139" mass="15015">MKKPPDPPRPFLQCLPPCPLQKPPLVLRLPLSYCFVSPLLSSPVTRKLHGPFLVPPGSPVFCSSSPAAILDLGCCSGTVGRHVCVVIRSSSGTTISALFRRINGGLHLAPWLIDDFPGFGAVFRGVDIRIQPFEMILTL</sequence>
<protein>
    <submittedName>
        <fullName evidence="1">Uncharacterized protein</fullName>
    </submittedName>
</protein>
<accession>A0A7C8YM52</accession>
<proteinExistence type="predicted"/>
<dbReference type="EMBL" id="GISG01034050">
    <property type="protein sequence ID" value="MBA4621455.1"/>
    <property type="molecule type" value="Transcribed_RNA"/>
</dbReference>
<reference evidence="1" key="2">
    <citation type="submission" date="2020-07" db="EMBL/GenBank/DDBJ databases">
        <authorList>
            <person name="Vera ALvarez R."/>
            <person name="Arias-Moreno D.M."/>
            <person name="Jimenez-Jacinto V."/>
            <person name="Jimenez-Bremont J.F."/>
            <person name="Swaminathan K."/>
            <person name="Moose S.P."/>
            <person name="Guerrero-Gonzalez M.L."/>
            <person name="Marino-Ramirez L."/>
            <person name="Landsman D."/>
            <person name="Rodriguez-Kessler M."/>
            <person name="Delgado-Sanchez P."/>
        </authorList>
    </citation>
    <scope>NUCLEOTIDE SEQUENCE</scope>
    <source>
        <tissue evidence="1">Cladode</tissue>
    </source>
</reference>
<name>A0A7C8YM52_OPUST</name>